<reference evidence="1" key="1">
    <citation type="journal article" date="2021" name="Proc. Natl. Acad. Sci. U.S.A.">
        <title>A Catalog of Tens of Thousands of Viruses from Human Metagenomes Reveals Hidden Associations with Chronic Diseases.</title>
        <authorList>
            <person name="Tisza M.J."/>
            <person name="Buck C.B."/>
        </authorList>
    </citation>
    <scope>NUCLEOTIDE SEQUENCE</scope>
    <source>
        <strain evidence="1">Ct4Ap70</strain>
    </source>
</reference>
<protein>
    <submittedName>
        <fullName evidence="1">Uncharacterized protein</fullName>
    </submittedName>
</protein>
<organism evidence="1">
    <name type="scientific">Siphoviridae sp. ct4Ap70</name>
    <dbReference type="NCBI Taxonomy" id="2825328"/>
    <lineage>
        <taxon>Viruses</taxon>
        <taxon>Duplodnaviria</taxon>
        <taxon>Heunggongvirae</taxon>
        <taxon>Uroviricota</taxon>
        <taxon>Caudoviricetes</taxon>
    </lineage>
</organism>
<evidence type="ECO:0000313" key="1">
    <source>
        <dbReference type="EMBL" id="DAD99083.1"/>
    </source>
</evidence>
<dbReference type="EMBL" id="BK015274">
    <property type="protein sequence ID" value="DAD99083.1"/>
    <property type="molecule type" value="Genomic_DNA"/>
</dbReference>
<proteinExistence type="predicted"/>
<accession>A0A8S5NYP8</accession>
<name>A0A8S5NYP8_9CAUD</name>
<sequence length="36" mass="4183">MVYAAHSFCMGRVWLSLSSILRCPINSMFYIRIGRC</sequence>